<accession>A0ABT6BDJ1</accession>
<gene>
    <name evidence="3" type="ORF">P3W24_13225</name>
</gene>
<feature type="transmembrane region" description="Helical" evidence="1">
    <location>
        <begin position="225"/>
        <end position="243"/>
    </location>
</feature>
<evidence type="ECO:0000259" key="2">
    <source>
        <dbReference type="Pfam" id="PF01757"/>
    </source>
</evidence>
<dbReference type="PANTHER" id="PTHR36927:SF3">
    <property type="entry name" value="GLUCANS BIOSYNTHESIS PROTEIN C"/>
    <property type="match status" value="1"/>
</dbReference>
<dbReference type="RefSeq" id="WP_320551867.1">
    <property type="nucleotide sequence ID" value="NZ_JAQLOK010000004.1"/>
</dbReference>
<feature type="transmembrane region" description="Helical" evidence="1">
    <location>
        <begin position="90"/>
        <end position="108"/>
    </location>
</feature>
<organism evidence="3 4">
    <name type="scientific">Luteibacter sahnii</name>
    <dbReference type="NCBI Taxonomy" id="3021977"/>
    <lineage>
        <taxon>Bacteria</taxon>
        <taxon>Pseudomonadati</taxon>
        <taxon>Pseudomonadota</taxon>
        <taxon>Gammaproteobacteria</taxon>
        <taxon>Lysobacterales</taxon>
        <taxon>Rhodanobacteraceae</taxon>
        <taxon>Luteibacter</taxon>
    </lineage>
</organism>
<reference evidence="3 4" key="1">
    <citation type="journal article" date="2024" name="Curr. Microbiol.">
        <title>Luteibacter sahnii sp. nov., A Novel Yellow-Colored Xanthomonadin Pigment Producing Probiotic Bacterium from Healthy Rice Seed Microbiome.</title>
        <authorList>
            <person name="Jaiswal G."/>
            <person name="Rana R."/>
            <person name="Nayak P.K."/>
            <person name="Chouhan R."/>
            <person name="Gandhi S.G."/>
            <person name="Patel H.K."/>
            <person name="Patil P.B."/>
        </authorList>
    </citation>
    <scope>NUCLEOTIDE SEQUENCE [LARGE SCALE GENOMIC DNA]</scope>
    <source>
        <strain evidence="3 4">PPL201</strain>
    </source>
</reference>
<dbReference type="InterPro" id="IPR050623">
    <property type="entry name" value="Glucan_succinyl_AcylTrfase"/>
</dbReference>
<feature type="transmembrane region" description="Helical" evidence="1">
    <location>
        <begin position="12"/>
        <end position="29"/>
    </location>
</feature>
<name>A0ABT6BDJ1_9GAMM</name>
<keyword evidence="1" id="KW-0472">Membrane</keyword>
<evidence type="ECO:0000313" key="4">
    <source>
        <dbReference type="Proteomes" id="UP001528850"/>
    </source>
</evidence>
<dbReference type="Pfam" id="PF01757">
    <property type="entry name" value="Acyl_transf_3"/>
    <property type="match status" value="1"/>
</dbReference>
<protein>
    <submittedName>
        <fullName evidence="3">Acyltransferase</fullName>
    </submittedName>
</protein>
<feature type="transmembrane region" description="Helical" evidence="1">
    <location>
        <begin position="149"/>
        <end position="166"/>
    </location>
</feature>
<keyword evidence="4" id="KW-1185">Reference proteome</keyword>
<feature type="transmembrane region" description="Helical" evidence="1">
    <location>
        <begin position="187"/>
        <end position="205"/>
    </location>
</feature>
<dbReference type="EMBL" id="JARJJS010000003">
    <property type="protein sequence ID" value="MDF4025933.1"/>
    <property type="molecule type" value="Genomic_DNA"/>
</dbReference>
<feature type="transmembrane region" description="Helical" evidence="1">
    <location>
        <begin position="255"/>
        <end position="275"/>
    </location>
</feature>
<feature type="transmembrane region" description="Helical" evidence="1">
    <location>
        <begin position="295"/>
        <end position="314"/>
    </location>
</feature>
<keyword evidence="3" id="KW-0808">Transferase</keyword>
<evidence type="ECO:0000313" key="3">
    <source>
        <dbReference type="EMBL" id="MDF4025933.1"/>
    </source>
</evidence>
<dbReference type="Proteomes" id="UP001528850">
    <property type="component" value="Unassembled WGS sequence"/>
</dbReference>
<dbReference type="InterPro" id="IPR002656">
    <property type="entry name" value="Acyl_transf_3_dom"/>
</dbReference>
<feature type="transmembrane region" description="Helical" evidence="1">
    <location>
        <begin position="357"/>
        <end position="375"/>
    </location>
</feature>
<feature type="transmembrane region" description="Helical" evidence="1">
    <location>
        <begin position="49"/>
        <end position="70"/>
    </location>
</feature>
<comment type="caution">
    <text evidence="3">The sequence shown here is derived from an EMBL/GenBank/DDBJ whole genome shotgun (WGS) entry which is preliminary data.</text>
</comment>
<evidence type="ECO:0000256" key="1">
    <source>
        <dbReference type="SAM" id="Phobius"/>
    </source>
</evidence>
<keyword evidence="3" id="KW-0012">Acyltransferase</keyword>
<feature type="transmembrane region" description="Helical" evidence="1">
    <location>
        <begin position="326"/>
        <end position="345"/>
    </location>
</feature>
<keyword evidence="1" id="KW-0812">Transmembrane</keyword>
<feature type="domain" description="Acyltransferase 3" evidence="2">
    <location>
        <begin position="5"/>
        <end position="371"/>
    </location>
</feature>
<proteinExistence type="predicted"/>
<dbReference type="PANTHER" id="PTHR36927">
    <property type="entry name" value="BLR4337 PROTEIN"/>
    <property type="match status" value="1"/>
</dbReference>
<keyword evidence="1" id="KW-1133">Transmembrane helix</keyword>
<dbReference type="GO" id="GO:0016746">
    <property type="term" value="F:acyltransferase activity"/>
    <property type="evidence" value="ECO:0007669"/>
    <property type="project" value="UniProtKB-KW"/>
</dbReference>
<sequence length="406" mass="45433">MHRRHDIDALRVLAFGLLILYHLGMLYVGPVDDWRYHLKSSYLTEALAIPMLSSGLWRMDLLFLISGLAFHFLGRGRSLGALAVQRTRRLLLPLVFGMAVVIPVQPYVQAVANGSIAPGFFAFLGHYYTGGPWPRDAFDGWQYGFTWNHLWYLPYLWLYTMMLLALMPALRSRPGQALLAMLQRTRGATLVIVPALFFALLRTTLEPRFPITHALVGDLYAHARYLSVFLMGFVLGTHEGLWAELARLRRVTLGLAAASFALFCLIDHAGAWIDVDAVSPAVAHAVADVAQFGRIVYMWTMLLAVLGWGHVLLNRPFRWLPYAREAVYPWYILHQSVLLAAAGWLLPMHLGPVVEPLLVLLATVGGCALLHEGVIRRVGFLRPCFGLEPRPATRRDVRLAQAPAAP</sequence>